<reference evidence="12 13" key="1">
    <citation type="submission" date="2016-10" db="EMBL/GenBank/DDBJ databases">
        <authorList>
            <person name="de Groot N.N."/>
        </authorList>
    </citation>
    <scope>NUCLEOTIDE SEQUENCE [LARGE SCALE GENOMIC DNA]</scope>
    <source>
        <strain evidence="12 13">DSM 44993</strain>
    </source>
</reference>
<dbReference type="InterPro" id="IPR000682">
    <property type="entry name" value="PCMT"/>
</dbReference>
<dbReference type="GO" id="GO:0005737">
    <property type="term" value="C:cytoplasm"/>
    <property type="evidence" value="ECO:0007669"/>
    <property type="project" value="UniProtKB-SubCell"/>
</dbReference>
<sequence length="399" mass="42474">MVAGIKDAGYPLSRDVEQALLAVERHAFVPGASLAEAYAAAIVVTKRGPGGEVLSCLSAPSIVALQLQQLDVRPGHRVLEIGAGTGYNAALLGHLVGPGGHVTTIDVDADIVDDARRRLAAARVGNVEVVLGDGALGSQGGAQFDRIVATVGAYDIPQSWLSQLAPGGRLVVPLRIRGSITRSIAFERDEAGGWRSADHQLCGFVPLRDGAADDPRRTISLTADETVTLQLHQEHDGNTAWLAEIFDQPRTAAWTGVTFGPMESVEWLYLWLACTEPGGLCRMATAATAVESGQVAPMFNWGAMAVAADDALAYLTWRAAEGARDRRELAEVGIIGHGPGASTLVDQINERISLWEKHFRQSTVTIEIPADRAGSSDPAEGQFFLDRTHNPVAVRWVEA</sequence>
<evidence type="ECO:0000256" key="7">
    <source>
        <dbReference type="ARBA" id="ARBA00022679"/>
    </source>
</evidence>
<evidence type="ECO:0000256" key="2">
    <source>
        <dbReference type="ARBA" id="ARBA00005369"/>
    </source>
</evidence>
<dbReference type="EMBL" id="FOEF01000030">
    <property type="protein sequence ID" value="SEP53753.1"/>
    <property type="molecule type" value="Genomic_DNA"/>
</dbReference>
<evidence type="ECO:0000313" key="13">
    <source>
        <dbReference type="Proteomes" id="UP000198582"/>
    </source>
</evidence>
<evidence type="ECO:0000313" key="12">
    <source>
        <dbReference type="EMBL" id="SEP53753.1"/>
    </source>
</evidence>
<organism evidence="12 13">
    <name type="scientific">Amycolatopsis saalfeldensis</name>
    <dbReference type="NCBI Taxonomy" id="394193"/>
    <lineage>
        <taxon>Bacteria</taxon>
        <taxon>Bacillati</taxon>
        <taxon>Actinomycetota</taxon>
        <taxon>Actinomycetes</taxon>
        <taxon>Pseudonocardiales</taxon>
        <taxon>Pseudonocardiaceae</taxon>
        <taxon>Amycolatopsis</taxon>
    </lineage>
</organism>
<keyword evidence="5" id="KW-0963">Cytoplasm</keyword>
<accession>A0A1H8YNU8</accession>
<dbReference type="PANTHER" id="PTHR11579:SF0">
    <property type="entry name" value="PROTEIN-L-ISOASPARTATE(D-ASPARTATE) O-METHYLTRANSFERASE"/>
    <property type="match status" value="1"/>
</dbReference>
<dbReference type="GO" id="GO:0004719">
    <property type="term" value="F:protein-L-isoaspartate (D-aspartate) O-methyltransferase activity"/>
    <property type="evidence" value="ECO:0007669"/>
    <property type="project" value="UniProtKB-EC"/>
</dbReference>
<keyword evidence="13" id="KW-1185">Reference proteome</keyword>
<comment type="similarity">
    <text evidence="2">Belongs to the methyltransferase superfamily. L-isoaspartyl/D-aspartyl protein methyltransferase family.</text>
</comment>
<dbReference type="CDD" id="cd02440">
    <property type="entry name" value="AdoMet_MTases"/>
    <property type="match status" value="1"/>
</dbReference>
<evidence type="ECO:0000256" key="6">
    <source>
        <dbReference type="ARBA" id="ARBA00022603"/>
    </source>
</evidence>
<dbReference type="Proteomes" id="UP000198582">
    <property type="component" value="Unassembled WGS sequence"/>
</dbReference>
<gene>
    <name evidence="12" type="ORF">SAMN04489732_13055</name>
</gene>
<dbReference type="GO" id="GO:0032259">
    <property type="term" value="P:methylation"/>
    <property type="evidence" value="ECO:0007669"/>
    <property type="project" value="UniProtKB-KW"/>
</dbReference>
<evidence type="ECO:0000256" key="11">
    <source>
        <dbReference type="ARBA" id="ARBA00031350"/>
    </source>
</evidence>
<dbReference type="STRING" id="394193.SAMN04489732_13055"/>
<dbReference type="NCBIfam" id="TIGR04364">
    <property type="entry name" value="methyltran_FxLD"/>
    <property type="match status" value="1"/>
</dbReference>
<dbReference type="SUPFAM" id="SSF53335">
    <property type="entry name" value="S-adenosyl-L-methionine-dependent methyltransferases"/>
    <property type="match status" value="1"/>
</dbReference>
<dbReference type="OrthoDB" id="4035289at2"/>
<comment type="subcellular location">
    <subcellularLocation>
        <location evidence="1">Cytoplasm</location>
    </subcellularLocation>
</comment>
<dbReference type="EC" id="2.1.1.77" evidence="3"/>
<protein>
    <recommendedName>
        <fullName evidence="4">Protein-L-isoaspartate O-methyltransferase</fullName>
        <ecNumber evidence="3">2.1.1.77</ecNumber>
    </recommendedName>
    <alternativeName>
        <fullName evidence="11">L-isoaspartyl protein carboxyl methyltransferase</fullName>
    </alternativeName>
    <alternativeName>
        <fullName evidence="9">Protein L-isoaspartyl methyltransferase</fullName>
    </alternativeName>
    <alternativeName>
        <fullName evidence="10">Protein-beta-aspartate methyltransferase</fullName>
    </alternativeName>
</protein>
<keyword evidence="8" id="KW-0949">S-adenosyl-L-methionine</keyword>
<proteinExistence type="inferred from homology"/>
<name>A0A1H8YNU8_9PSEU</name>
<evidence type="ECO:0000256" key="5">
    <source>
        <dbReference type="ARBA" id="ARBA00022490"/>
    </source>
</evidence>
<evidence type="ECO:0000256" key="10">
    <source>
        <dbReference type="ARBA" id="ARBA00031323"/>
    </source>
</evidence>
<keyword evidence="6 12" id="KW-0489">Methyltransferase</keyword>
<evidence type="ECO:0000256" key="1">
    <source>
        <dbReference type="ARBA" id="ARBA00004496"/>
    </source>
</evidence>
<keyword evidence="7 12" id="KW-0808">Transferase</keyword>
<evidence type="ECO:0000256" key="3">
    <source>
        <dbReference type="ARBA" id="ARBA00011890"/>
    </source>
</evidence>
<dbReference type="InterPro" id="IPR029063">
    <property type="entry name" value="SAM-dependent_MTases_sf"/>
</dbReference>
<dbReference type="Gene3D" id="3.40.50.150">
    <property type="entry name" value="Vaccinia Virus protein VP39"/>
    <property type="match status" value="1"/>
</dbReference>
<dbReference type="PANTHER" id="PTHR11579">
    <property type="entry name" value="PROTEIN-L-ISOASPARTATE O-METHYLTRANSFERASE"/>
    <property type="match status" value="1"/>
</dbReference>
<dbReference type="InterPro" id="IPR027573">
    <property type="entry name" value="Methyltran_FxLD"/>
</dbReference>
<dbReference type="Pfam" id="PF01135">
    <property type="entry name" value="PCMT"/>
    <property type="match status" value="1"/>
</dbReference>
<evidence type="ECO:0000256" key="4">
    <source>
        <dbReference type="ARBA" id="ARBA00013346"/>
    </source>
</evidence>
<evidence type="ECO:0000256" key="9">
    <source>
        <dbReference type="ARBA" id="ARBA00030757"/>
    </source>
</evidence>
<evidence type="ECO:0000256" key="8">
    <source>
        <dbReference type="ARBA" id="ARBA00022691"/>
    </source>
</evidence>
<dbReference type="AlphaFoldDB" id="A0A1H8YNU8"/>